<gene>
    <name evidence="1" type="ORF">ACH5RR_040764</name>
</gene>
<name>A0ABD2XWU5_9GENT</name>
<sequence>MNRSLISSKTESRLYRIEGTQSTSWRSSVRPFRKCQGSELGSCCATEFDMELIPHLFGSGKGFKLPYEIIVHVAQQSKARTMIPLLPGFKDRCWTVFPASGEILLIGQMVQ</sequence>
<comment type="caution">
    <text evidence="1">The sequence shown here is derived from an EMBL/GenBank/DDBJ whole genome shotgun (WGS) entry which is preliminary data.</text>
</comment>
<keyword evidence="2" id="KW-1185">Reference proteome</keyword>
<dbReference type="Proteomes" id="UP001630127">
    <property type="component" value="Unassembled WGS sequence"/>
</dbReference>
<dbReference type="EMBL" id="JBJUIK010000017">
    <property type="protein sequence ID" value="KAL3498032.1"/>
    <property type="molecule type" value="Genomic_DNA"/>
</dbReference>
<evidence type="ECO:0000313" key="1">
    <source>
        <dbReference type="EMBL" id="KAL3498032.1"/>
    </source>
</evidence>
<protein>
    <submittedName>
        <fullName evidence="1">Uncharacterized protein</fullName>
    </submittedName>
</protein>
<organism evidence="1 2">
    <name type="scientific">Cinchona calisaya</name>
    <dbReference type="NCBI Taxonomy" id="153742"/>
    <lineage>
        <taxon>Eukaryota</taxon>
        <taxon>Viridiplantae</taxon>
        <taxon>Streptophyta</taxon>
        <taxon>Embryophyta</taxon>
        <taxon>Tracheophyta</taxon>
        <taxon>Spermatophyta</taxon>
        <taxon>Magnoliopsida</taxon>
        <taxon>eudicotyledons</taxon>
        <taxon>Gunneridae</taxon>
        <taxon>Pentapetalae</taxon>
        <taxon>asterids</taxon>
        <taxon>lamiids</taxon>
        <taxon>Gentianales</taxon>
        <taxon>Rubiaceae</taxon>
        <taxon>Cinchonoideae</taxon>
        <taxon>Cinchoneae</taxon>
        <taxon>Cinchona</taxon>
    </lineage>
</organism>
<reference evidence="1 2" key="1">
    <citation type="submission" date="2024-11" db="EMBL/GenBank/DDBJ databases">
        <title>A near-complete genome assembly of Cinchona calisaya.</title>
        <authorList>
            <person name="Lian D.C."/>
            <person name="Zhao X.W."/>
            <person name="Wei L."/>
        </authorList>
    </citation>
    <scope>NUCLEOTIDE SEQUENCE [LARGE SCALE GENOMIC DNA]</scope>
    <source>
        <tissue evidence="1">Nenye</tissue>
    </source>
</reference>
<evidence type="ECO:0000313" key="2">
    <source>
        <dbReference type="Proteomes" id="UP001630127"/>
    </source>
</evidence>
<proteinExistence type="predicted"/>
<accession>A0ABD2XWU5</accession>
<dbReference type="AlphaFoldDB" id="A0ABD2XWU5"/>